<protein>
    <recommendedName>
        <fullName evidence="4">Transmembrane protein</fullName>
    </recommendedName>
</protein>
<evidence type="ECO:0008006" key="4">
    <source>
        <dbReference type="Google" id="ProtNLM"/>
    </source>
</evidence>
<feature type="transmembrane region" description="Helical" evidence="1">
    <location>
        <begin position="262"/>
        <end position="282"/>
    </location>
</feature>
<dbReference type="AlphaFoldDB" id="A0A8S1MAX1"/>
<feature type="transmembrane region" description="Helical" evidence="1">
    <location>
        <begin position="73"/>
        <end position="93"/>
    </location>
</feature>
<evidence type="ECO:0000313" key="2">
    <source>
        <dbReference type="EMBL" id="CAD8076809.1"/>
    </source>
</evidence>
<feature type="transmembrane region" description="Helical" evidence="1">
    <location>
        <begin position="220"/>
        <end position="242"/>
    </location>
</feature>
<feature type="transmembrane region" description="Helical" evidence="1">
    <location>
        <begin position="142"/>
        <end position="166"/>
    </location>
</feature>
<dbReference type="Proteomes" id="UP000688137">
    <property type="component" value="Unassembled WGS sequence"/>
</dbReference>
<proteinExistence type="predicted"/>
<gene>
    <name evidence="2" type="ORF">PPRIM_AZ9-3.1.T0570067</name>
</gene>
<feature type="transmembrane region" description="Helical" evidence="1">
    <location>
        <begin position="114"/>
        <end position="136"/>
    </location>
</feature>
<keyword evidence="1" id="KW-1133">Transmembrane helix</keyword>
<name>A0A8S1MAX1_PARPR</name>
<evidence type="ECO:0000256" key="1">
    <source>
        <dbReference type="SAM" id="Phobius"/>
    </source>
</evidence>
<accession>A0A8S1MAX1</accession>
<reference evidence="2" key="1">
    <citation type="submission" date="2021-01" db="EMBL/GenBank/DDBJ databases">
        <authorList>
            <consortium name="Genoscope - CEA"/>
            <person name="William W."/>
        </authorList>
    </citation>
    <scope>NUCLEOTIDE SEQUENCE</scope>
</reference>
<organism evidence="2 3">
    <name type="scientific">Paramecium primaurelia</name>
    <dbReference type="NCBI Taxonomy" id="5886"/>
    <lineage>
        <taxon>Eukaryota</taxon>
        <taxon>Sar</taxon>
        <taxon>Alveolata</taxon>
        <taxon>Ciliophora</taxon>
        <taxon>Intramacronucleata</taxon>
        <taxon>Oligohymenophorea</taxon>
        <taxon>Peniculida</taxon>
        <taxon>Parameciidae</taxon>
        <taxon>Paramecium</taxon>
    </lineage>
</organism>
<keyword evidence="3" id="KW-1185">Reference proteome</keyword>
<evidence type="ECO:0000313" key="3">
    <source>
        <dbReference type="Proteomes" id="UP000688137"/>
    </source>
</evidence>
<dbReference type="EMBL" id="CAJJDM010000058">
    <property type="protein sequence ID" value="CAD8076809.1"/>
    <property type="molecule type" value="Genomic_DNA"/>
</dbReference>
<keyword evidence="1" id="KW-0812">Transmembrane</keyword>
<keyword evidence="1" id="KW-0472">Membrane</keyword>
<sequence>MNLINQCQQSNISCISYSILVGYAIIITLIAVKALSRMMKSSVSIQELNPMILCIIQSLLHVIQYAVTENNTIQIITLYFQILIFTSISFLFAKLCYQVKTGTLILRSFKMFKILQFIFYGIICVFQVLALILSSKDSCDKYYYLSIILIIVQQFSSTIITAYFGIKLLQKLQRVSQYIQFKTMNPKAVYDSFAKMSLCNPRATIIEPKELLQTAKQIKIVLWLMLITILLYISFILIAILIFKKMTCEHSIEKDNQNILNVFYGIIQMTPCLVIPYAFGFIPQVQAQSQEYDDCLIILDKSQAKSKDSIQI</sequence>
<comment type="caution">
    <text evidence="2">The sequence shown here is derived from an EMBL/GenBank/DDBJ whole genome shotgun (WGS) entry which is preliminary data.</text>
</comment>
<feature type="transmembrane region" description="Helical" evidence="1">
    <location>
        <begin position="15"/>
        <end position="36"/>
    </location>
</feature>
<dbReference type="OMA" id="YIQFKTM"/>